<gene>
    <name evidence="5" type="ORF">ASPCAL12492</name>
</gene>
<dbReference type="OrthoDB" id="448455at2759"/>
<evidence type="ECO:0000256" key="2">
    <source>
        <dbReference type="PROSITE-ProRule" id="PRU00339"/>
    </source>
</evidence>
<dbReference type="PANTHER" id="PTHR46082:SF11">
    <property type="entry name" value="AAA+ ATPASE DOMAIN-CONTAINING PROTEIN-RELATED"/>
    <property type="match status" value="1"/>
</dbReference>
<dbReference type="InterPro" id="IPR053137">
    <property type="entry name" value="NLR-like"/>
</dbReference>
<name>A0A0U5GC88_ASPCI</name>
<dbReference type="SMART" id="SM00028">
    <property type="entry name" value="TPR"/>
    <property type="match status" value="2"/>
</dbReference>
<evidence type="ECO:0000259" key="4">
    <source>
        <dbReference type="Pfam" id="PF24883"/>
    </source>
</evidence>
<proteinExistence type="predicted"/>
<dbReference type="InterPro" id="IPR011011">
    <property type="entry name" value="Znf_FYVE_PHD"/>
</dbReference>
<dbReference type="Pfam" id="PF24883">
    <property type="entry name" value="NPHP3_N"/>
    <property type="match status" value="1"/>
</dbReference>
<keyword evidence="2" id="KW-0802">TPR repeat</keyword>
<dbReference type="GO" id="GO:0009116">
    <property type="term" value="P:nucleoside metabolic process"/>
    <property type="evidence" value="ECO:0007669"/>
    <property type="project" value="InterPro"/>
</dbReference>
<dbReference type="Proteomes" id="UP000054771">
    <property type="component" value="Unassembled WGS sequence"/>
</dbReference>
<keyword evidence="6" id="KW-1185">Reference proteome</keyword>
<feature type="domain" description="Nephrocystin 3-like N-terminal" evidence="4">
    <location>
        <begin position="360"/>
        <end position="535"/>
    </location>
</feature>
<dbReference type="InterPro" id="IPR056884">
    <property type="entry name" value="NPHP3-like_N"/>
</dbReference>
<dbReference type="PANTHER" id="PTHR46082">
    <property type="entry name" value="ATP/GTP-BINDING PROTEIN-RELATED"/>
    <property type="match status" value="1"/>
</dbReference>
<dbReference type="Gene3D" id="3.40.50.1580">
    <property type="entry name" value="Nucleoside phosphorylase domain"/>
    <property type="match status" value="1"/>
</dbReference>
<dbReference type="SUPFAM" id="SSF48452">
    <property type="entry name" value="TPR-like"/>
    <property type="match status" value="1"/>
</dbReference>
<dbReference type="Gene3D" id="3.40.50.300">
    <property type="entry name" value="P-loop containing nucleotide triphosphate hydrolases"/>
    <property type="match status" value="1"/>
</dbReference>
<evidence type="ECO:0000256" key="1">
    <source>
        <dbReference type="ARBA" id="ARBA00022737"/>
    </source>
</evidence>
<dbReference type="GO" id="GO:0003824">
    <property type="term" value="F:catalytic activity"/>
    <property type="evidence" value="ECO:0007669"/>
    <property type="project" value="InterPro"/>
</dbReference>
<feature type="compositionally biased region" description="Low complexity" evidence="3">
    <location>
        <begin position="728"/>
        <end position="738"/>
    </location>
</feature>
<evidence type="ECO:0000256" key="3">
    <source>
        <dbReference type="SAM" id="MobiDB-lite"/>
    </source>
</evidence>
<dbReference type="PROSITE" id="PS50005">
    <property type="entry name" value="TPR"/>
    <property type="match status" value="1"/>
</dbReference>
<feature type="repeat" description="TPR" evidence="2">
    <location>
        <begin position="973"/>
        <end position="1006"/>
    </location>
</feature>
<dbReference type="InterPro" id="IPR035994">
    <property type="entry name" value="Nucleoside_phosphorylase_sf"/>
</dbReference>
<sequence length="1475" mass="166750">MALTHRDYTVAWICALPIEMAAAKLMLETFHPRLSQPQTDHNVYTLGSISGHNIVIACLPSGVYGITSAAIVFDQMLSTFPQLRFGLMVGVGGGVPSPGKTDIRLGDVVVSMPTSGSTLGGVVQYDYGKTLHNGSFRQTGSLNKPPRYLLTAISQMRSEDLIGDISSRIEQTISDVLASKEPKVRDQFSRPDDDWLFKSSYHHHRSDDADCSACDHSQLVFREPRGSKNPVFHYGLIASGNQVLKDPVRRDALAREMDILCFEMEAAGLVDQLSCLVIRGICDYCDSHKHKKWQGYAALTAAAYTKALLDVVPSQSRKEPACQGWVPPSPSNLERIKDILQPSVHPLDTFQNIGKRRVPGTADWVRNEPLFRAWAEGNDSPVLWVSGTPGCGKSFIAQNVIAHFLERFPQCDATRQNRTSVGYFFFRHNDPETRKFHRALRDIAFQIYQNDPSYRDYIHAHCHSADDIKSIHAAWRVLFMDNYYNSLTKGESSVVLVIDGVDEAFEDDCREFLRLVSDVVHNPAKCRLKLLLLGRPDIYDDLVEAFEQPVPTIHVNADKNTGDITTYVKRSIRKSRQISRIPKTQRLTIEEALITKAEGMFLWVDLMLTELNGKTRAGSMLESLHKAPKGLDAMLRHVLETFSSRLNEEEAIDLNIILAWVACADRPLSLCELDEILHVELETHDDRLALEDALRTQYASLFVLNREDGFTTADLVAGAKLGVDQPRNDGSTGNSDSSSEADPEPEFNSERDSTRVVFCHASIRDFLRNSDYGKVSAGDGSTPVGVDIVQASLNTLKICLLAIAQGSVGSFVRYYALYYWVSQLRRLCQYLDKINRQQRQEIILLLCTILRSVNLEMFQTYAAPDPVIEFIDRETMRLIVSLFADQECVNTIDDTETREWIRLCLEEPAQVFVPLGREVAEKWLIDSGDPVSCMETVLAVIVLLGEDSPELTERPSAETVLEVARWAQYEENALWHHQVGACLSSLEHYDAAIEHLTAALALEPTWRTKLGLAEVYRKRDCLNDSLRLFRECEADYAPPLTTPRTEDKFDDPEDEKSRDLAKLRVRMGLLYIQLGDHSSSTKSLMESIRLRDPVHTCTAVLLVIRVLVSSESARHESIMQVLKMIDWDPWSYNEPVLFAVLEDNFIEWYNWDNTQLPLVFAVSAKRCDDLQWLECKYQTLIEGNSHQTVTAICLKETLAHLYDRFLGEESKAILIWKSIIAQRRVPDSESYETFCRARNRAVAAYGYRLLTNCLRETGNAQSLLVLELEKLCDTEIQSPSCNHVLFDGQPGVYMGIWHRLKGREQEARNYFKPYVLQAVSWRRDAEIGELVMHVKRVLGHLFAMIGDDEDAITLLQHVHSPLGLRDGTSATPEERMASPWPLVVEDRVWYCHICLRSWGNFVNCNVCRRCRADICEECIDSVKLGNPDISYACDASHEWLKIPASPGVPGTYPLSRGGKTLSIEEYMEAVERDWM</sequence>
<organism evidence="5 6">
    <name type="scientific">Aspergillus calidoustus</name>
    <dbReference type="NCBI Taxonomy" id="454130"/>
    <lineage>
        <taxon>Eukaryota</taxon>
        <taxon>Fungi</taxon>
        <taxon>Dikarya</taxon>
        <taxon>Ascomycota</taxon>
        <taxon>Pezizomycotina</taxon>
        <taxon>Eurotiomycetes</taxon>
        <taxon>Eurotiomycetidae</taxon>
        <taxon>Eurotiales</taxon>
        <taxon>Aspergillaceae</taxon>
        <taxon>Aspergillus</taxon>
        <taxon>Aspergillus subgen. Nidulantes</taxon>
    </lineage>
</organism>
<dbReference type="EMBL" id="CDMC01000014">
    <property type="protein sequence ID" value="CEL09355.1"/>
    <property type="molecule type" value="Genomic_DNA"/>
</dbReference>
<dbReference type="Pfam" id="PF13181">
    <property type="entry name" value="TPR_8"/>
    <property type="match status" value="1"/>
</dbReference>
<dbReference type="SUPFAM" id="SSF57903">
    <property type="entry name" value="FYVE/PHD zinc finger"/>
    <property type="match status" value="1"/>
</dbReference>
<feature type="region of interest" description="Disordered" evidence="3">
    <location>
        <begin position="722"/>
        <end position="752"/>
    </location>
</feature>
<dbReference type="Gene3D" id="1.25.40.10">
    <property type="entry name" value="Tetratricopeptide repeat domain"/>
    <property type="match status" value="1"/>
</dbReference>
<dbReference type="SUPFAM" id="SSF53167">
    <property type="entry name" value="Purine and uridine phosphorylases"/>
    <property type="match status" value="1"/>
</dbReference>
<dbReference type="InterPro" id="IPR027417">
    <property type="entry name" value="P-loop_NTPase"/>
</dbReference>
<dbReference type="InterPro" id="IPR019734">
    <property type="entry name" value="TPR_rpt"/>
</dbReference>
<keyword evidence="1" id="KW-0677">Repeat</keyword>
<evidence type="ECO:0000313" key="5">
    <source>
        <dbReference type="EMBL" id="CEL09355.1"/>
    </source>
</evidence>
<protein>
    <recommendedName>
        <fullName evidence="4">Nephrocystin 3-like N-terminal domain-containing protein</fullName>
    </recommendedName>
</protein>
<reference evidence="6" key="1">
    <citation type="journal article" date="2016" name="Genome Announc.">
        <title>Draft genome sequences of fungus Aspergillus calidoustus.</title>
        <authorList>
            <person name="Horn F."/>
            <person name="Linde J."/>
            <person name="Mattern D.J."/>
            <person name="Walther G."/>
            <person name="Guthke R."/>
            <person name="Scherlach K."/>
            <person name="Martin K."/>
            <person name="Brakhage A.A."/>
            <person name="Petzke L."/>
            <person name="Valiante V."/>
        </authorList>
    </citation>
    <scope>NUCLEOTIDE SEQUENCE [LARGE SCALE GENOMIC DNA]</scope>
    <source>
        <strain evidence="6">SF006504</strain>
    </source>
</reference>
<dbReference type="InterPro" id="IPR011990">
    <property type="entry name" value="TPR-like_helical_dom_sf"/>
</dbReference>
<dbReference type="SUPFAM" id="SSF52540">
    <property type="entry name" value="P-loop containing nucleoside triphosphate hydrolases"/>
    <property type="match status" value="1"/>
</dbReference>
<evidence type="ECO:0000313" key="6">
    <source>
        <dbReference type="Proteomes" id="UP000054771"/>
    </source>
</evidence>
<accession>A0A0U5GC88</accession>